<dbReference type="PANTHER" id="PTHR23501">
    <property type="entry name" value="MAJOR FACILITATOR SUPERFAMILY"/>
    <property type="match status" value="1"/>
</dbReference>
<keyword evidence="6 7" id="KW-0472">Membrane</keyword>
<dbReference type="Pfam" id="PF06609">
    <property type="entry name" value="TRI12"/>
    <property type="match status" value="1"/>
</dbReference>
<comment type="caution">
    <text evidence="8">The sequence shown here is derived from an EMBL/GenBank/DDBJ whole genome shotgun (WGS) entry which is preliminary data.</text>
</comment>
<evidence type="ECO:0000256" key="3">
    <source>
        <dbReference type="ARBA" id="ARBA00022448"/>
    </source>
</evidence>
<evidence type="ECO:0000256" key="7">
    <source>
        <dbReference type="SAM" id="Phobius"/>
    </source>
</evidence>
<name>A0ABR1VQW5_9PEZI</name>
<feature type="transmembrane region" description="Helical" evidence="7">
    <location>
        <begin position="140"/>
        <end position="159"/>
    </location>
</feature>
<dbReference type="Gene3D" id="1.20.1250.20">
    <property type="entry name" value="MFS general substrate transporter like domains"/>
    <property type="match status" value="1"/>
</dbReference>
<dbReference type="EMBL" id="JAQQWL010000005">
    <property type="protein sequence ID" value="KAK8073645.1"/>
    <property type="molecule type" value="Genomic_DNA"/>
</dbReference>
<evidence type="ECO:0000256" key="4">
    <source>
        <dbReference type="ARBA" id="ARBA00022692"/>
    </source>
</evidence>
<feature type="transmembrane region" description="Helical" evidence="7">
    <location>
        <begin position="199"/>
        <end position="219"/>
    </location>
</feature>
<feature type="transmembrane region" description="Helical" evidence="7">
    <location>
        <begin position="339"/>
        <end position="365"/>
    </location>
</feature>
<evidence type="ECO:0000256" key="6">
    <source>
        <dbReference type="ARBA" id="ARBA00023136"/>
    </source>
</evidence>
<evidence type="ECO:0000313" key="9">
    <source>
        <dbReference type="Proteomes" id="UP001480595"/>
    </source>
</evidence>
<comment type="similarity">
    <text evidence="2">Belongs to the major facilitator superfamily. TCR/Tet family.</text>
</comment>
<feature type="transmembrane region" description="Helical" evidence="7">
    <location>
        <begin position="165"/>
        <end position="187"/>
    </location>
</feature>
<organism evidence="8 9">
    <name type="scientific">Apiospora phragmitis</name>
    <dbReference type="NCBI Taxonomy" id="2905665"/>
    <lineage>
        <taxon>Eukaryota</taxon>
        <taxon>Fungi</taxon>
        <taxon>Dikarya</taxon>
        <taxon>Ascomycota</taxon>
        <taxon>Pezizomycotina</taxon>
        <taxon>Sordariomycetes</taxon>
        <taxon>Xylariomycetidae</taxon>
        <taxon>Amphisphaeriales</taxon>
        <taxon>Apiosporaceae</taxon>
        <taxon>Apiospora</taxon>
    </lineage>
</organism>
<dbReference type="SUPFAM" id="SSF103473">
    <property type="entry name" value="MFS general substrate transporter"/>
    <property type="match status" value="1"/>
</dbReference>
<evidence type="ECO:0000313" key="8">
    <source>
        <dbReference type="EMBL" id="KAK8073645.1"/>
    </source>
</evidence>
<feature type="transmembrane region" description="Helical" evidence="7">
    <location>
        <begin position="371"/>
        <end position="392"/>
    </location>
</feature>
<dbReference type="GeneID" id="92089016"/>
<comment type="subcellular location">
    <subcellularLocation>
        <location evidence="1">Membrane</location>
        <topology evidence="1">Multi-pass membrane protein</topology>
    </subcellularLocation>
</comment>
<dbReference type="RefSeq" id="XP_066718120.1">
    <property type="nucleotide sequence ID" value="XM_066855953.1"/>
</dbReference>
<keyword evidence="4 7" id="KW-0812">Transmembrane</keyword>
<keyword evidence="3" id="KW-0813">Transport</keyword>
<proteinExistence type="inferred from homology"/>
<protein>
    <submittedName>
        <fullName evidence="8">Multidrug resistance protein fnx1</fullName>
    </submittedName>
</protein>
<dbReference type="PANTHER" id="PTHR23501:SF12">
    <property type="entry name" value="MAJOR FACILITATOR SUPERFAMILY (MFS) PROFILE DOMAIN-CONTAINING PROTEIN-RELATED"/>
    <property type="match status" value="1"/>
</dbReference>
<evidence type="ECO:0000256" key="5">
    <source>
        <dbReference type="ARBA" id="ARBA00022989"/>
    </source>
</evidence>
<feature type="transmembrane region" description="Helical" evidence="7">
    <location>
        <begin position="107"/>
        <end position="128"/>
    </location>
</feature>
<evidence type="ECO:0000256" key="1">
    <source>
        <dbReference type="ARBA" id="ARBA00004141"/>
    </source>
</evidence>
<feature type="transmembrane region" description="Helical" evidence="7">
    <location>
        <begin position="296"/>
        <end position="318"/>
    </location>
</feature>
<dbReference type="Proteomes" id="UP001480595">
    <property type="component" value="Unassembled WGS sequence"/>
</dbReference>
<dbReference type="InterPro" id="IPR010573">
    <property type="entry name" value="MFS_Str1/Tri12-like"/>
</dbReference>
<sequence>MGNMRISMPSSRNFHEKSPGVFISRASLIAQTPEEELEADKILQLASGEYGVYYDPSNEANLCRGKIAEWQWALVHLSCCFSTLLAGYDASSLAVAQVLIFDAFPNVQLLFCVAAASSLGCCCSAPLLRHFMDMVDLRRFRVSSALLFLTGSMVAGTATKVEVLITGRVLAGVAIGGLQILMTYNTLLATPRELSRLHLVSAISYAIGLVLGVSTIVVFTIWRWVFFLGGIMAAIVAVLSAISYPSVTIQLEDKMLRAMADIDWVGAITQALTFVSFDAAFLLSGSRWAWDSVQVVSIWAAVVVLFTLSFLQHGYGFWIPGDRILPLGILQTRIGLGSLFVVGATASSLSVMLYGIALFCAFARGEGAKHIAVYLLPALACFGVAPVPLWGYMCQCWIGRIGVDLGAYLFQHRHWSLVSTWLFFGAESTLSVAVLETSLPSRLRNGVSVCLVSIARAFTTLPLAPSGCIYLNRGYHNLLEAAGDLQVPNAEVQQALAGLRSPLLSTHLKF</sequence>
<accession>A0ABR1VQW5</accession>
<keyword evidence="5 7" id="KW-1133">Transmembrane helix</keyword>
<keyword evidence="9" id="KW-1185">Reference proteome</keyword>
<feature type="transmembrane region" description="Helical" evidence="7">
    <location>
        <begin position="225"/>
        <end position="244"/>
    </location>
</feature>
<evidence type="ECO:0000256" key="2">
    <source>
        <dbReference type="ARBA" id="ARBA00007520"/>
    </source>
</evidence>
<feature type="transmembrane region" description="Helical" evidence="7">
    <location>
        <begin position="74"/>
        <end position="101"/>
    </location>
</feature>
<dbReference type="InterPro" id="IPR036259">
    <property type="entry name" value="MFS_trans_sf"/>
</dbReference>
<reference evidence="8 9" key="1">
    <citation type="submission" date="2023-01" db="EMBL/GenBank/DDBJ databases">
        <title>Analysis of 21 Apiospora genomes using comparative genomics revels a genus with tremendous synthesis potential of carbohydrate active enzymes and secondary metabolites.</title>
        <authorList>
            <person name="Sorensen T."/>
        </authorList>
    </citation>
    <scope>NUCLEOTIDE SEQUENCE [LARGE SCALE GENOMIC DNA]</scope>
    <source>
        <strain evidence="8 9">CBS 135458</strain>
    </source>
</reference>
<feature type="transmembrane region" description="Helical" evidence="7">
    <location>
        <begin position="264"/>
        <end position="284"/>
    </location>
</feature>
<gene>
    <name evidence="8" type="ORF">PG994_004544</name>
</gene>